<name>I4B1R3_TURPD</name>
<dbReference type="HOGENOM" id="CLU_613851_0_0_12"/>
<reference evidence="1 2" key="1">
    <citation type="submission" date="2012-06" db="EMBL/GenBank/DDBJ databases">
        <title>The complete chromosome of genome of Turneriella parva DSM 21527.</title>
        <authorList>
            <consortium name="US DOE Joint Genome Institute (JGI-PGF)"/>
            <person name="Lucas S."/>
            <person name="Han J."/>
            <person name="Lapidus A."/>
            <person name="Bruce D."/>
            <person name="Goodwin L."/>
            <person name="Pitluck S."/>
            <person name="Peters L."/>
            <person name="Kyrpides N."/>
            <person name="Mavromatis K."/>
            <person name="Ivanova N."/>
            <person name="Mikhailova N."/>
            <person name="Chertkov O."/>
            <person name="Detter J.C."/>
            <person name="Tapia R."/>
            <person name="Han C."/>
            <person name="Land M."/>
            <person name="Hauser L."/>
            <person name="Markowitz V."/>
            <person name="Cheng J.-F."/>
            <person name="Hugenholtz P."/>
            <person name="Woyke T."/>
            <person name="Wu D."/>
            <person name="Gronow S."/>
            <person name="Wellnitz S."/>
            <person name="Brambilla E."/>
            <person name="Klenk H.-P."/>
            <person name="Eisen J.A."/>
        </authorList>
    </citation>
    <scope>NUCLEOTIDE SEQUENCE [LARGE SCALE GENOMIC DNA]</scope>
    <source>
        <strain evidence="2">ATCC BAA-1111 / DSM 21527 / NCTC 11395 / H</strain>
    </source>
</reference>
<sequence>MINSLENNILKPNSTTDEKFSFLLTIATNQQAYQFQNIYYGSAFWWYLLRDETIKGYADAYFGMDAKNAFGGIFLLLNFFDDNGYVSAKSLFDRCRAESRSTFSHLLDRFAISLEQFKKLKESDPKYRTVNRESASYSILRDFPILKIRDGYFMPISGLLIRKVTDEIYYDLLRFNRAKDENTANKFTKHFGIALQRLIDHVAQMTLNPKKTKVLSEFTKLKKGSPIHSADLHFLEQDWLTLIQIKNRRAPLSVHWGDVGDYKRIIDESIIQEYEQNLKVIRDRDIFYSEIPGINSTFKFISVVIHTEGFIHLNEEPIRAFIRQKITERECKFDKTPELNVCMDLLGYCNLLDFSLNANKHIFKILQDYRSYQENPEKTHRRLGNVLSLDFANWIAIKSSSSGKKHPFYKKYSAEFLEFAITFAGDNLLLAEGVAAQIRREAAMVN</sequence>
<keyword evidence="2" id="KW-1185">Reference proteome</keyword>
<dbReference type="RefSeq" id="WP_014801739.1">
    <property type="nucleotide sequence ID" value="NC_018020.1"/>
</dbReference>
<gene>
    <name evidence="1" type="ordered locus">Turpa_0568</name>
</gene>
<dbReference type="KEGG" id="tpx:Turpa_0568"/>
<dbReference type="EMBL" id="CP002959">
    <property type="protein sequence ID" value="AFM11220.1"/>
    <property type="molecule type" value="Genomic_DNA"/>
</dbReference>
<proteinExistence type="predicted"/>
<dbReference type="AlphaFoldDB" id="I4B1R3"/>
<dbReference type="Proteomes" id="UP000006048">
    <property type="component" value="Chromosome"/>
</dbReference>
<dbReference type="STRING" id="869212.Turpa_0568"/>
<evidence type="ECO:0000313" key="1">
    <source>
        <dbReference type="EMBL" id="AFM11220.1"/>
    </source>
</evidence>
<organism evidence="1 2">
    <name type="scientific">Turneriella parva (strain ATCC BAA-1111 / DSM 21527 / NCTC 11395 / H)</name>
    <name type="common">Leptospira parva</name>
    <dbReference type="NCBI Taxonomy" id="869212"/>
    <lineage>
        <taxon>Bacteria</taxon>
        <taxon>Pseudomonadati</taxon>
        <taxon>Spirochaetota</taxon>
        <taxon>Spirochaetia</taxon>
        <taxon>Leptospirales</taxon>
        <taxon>Leptospiraceae</taxon>
        <taxon>Turneriella</taxon>
    </lineage>
</organism>
<evidence type="ECO:0000313" key="2">
    <source>
        <dbReference type="Proteomes" id="UP000006048"/>
    </source>
</evidence>
<accession>I4B1R3</accession>
<protein>
    <submittedName>
        <fullName evidence="1">Uncharacterized protein</fullName>
    </submittedName>
</protein>